<evidence type="ECO:0000256" key="1">
    <source>
        <dbReference type="ARBA" id="ARBA00022737"/>
    </source>
</evidence>
<evidence type="ECO:0000259" key="3">
    <source>
        <dbReference type="Pfam" id="PF25023"/>
    </source>
</evidence>
<dbReference type="InterPro" id="IPR050708">
    <property type="entry name" value="T6SS_VgrG/RHS"/>
</dbReference>
<proteinExistence type="predicted"/>
<feature type="transmembrane region" description="Helical" evidence="2">
    <location>
        <begin position="1423"/>
        <end position="1442"/>
    </location>
</feature>
<organism evidence="4 5">
    <name type="scientific">Pseudomonas weihenstephanensis</name>
    <dbReference type="NCBI Taxonomy" id="1608994"/>
    <lineage>
        <taxon>Bacteria</taxon>
        <taxon>Pseudomonadati</taxon>
        <taxon>Pseudomonadota</taxon>
        <taxon>Gammaproteobacteria</taxon>
        <taxon>Pseudomonadales</taxon>
        <taxon>Pseudomonadaceae</taxon>
        <taxon>Pseudomonas</taxon>
    </lineage>
</organism>
<feature type="domain" description="Teneurin-like YD-shell" evidence="3">
    <location>
        <begin position="1000"/>
        <end position="1235"/>
    </location>
</feature>
<dbReference type="NCBIfam" id="TIGR03696">
    <property type="entry name" value="Rhs_assc_core"/>
    <property type="match status" value="1"/>
</dbReference>
<keyword evidence="2" id="KW-0472">Membrane</keyword>
<dbReference type="InterPro" id="IPR031325">
    <property type="entry name" value="RHS_repeat"/>
</dbReference>
<dbReference type="Pfam" id="PF25023">
    <property type="entry name" value="TEN_YD-shell"/>
    <property type="match status" value="1"/>
</dbReference>
<feature type="transmembrane region" description="Helical" evidence="2">
    <location>
        <begin position="1477"/>
        <end position="1499"/>
    </location>
</feature>
<gene>
    <name evidence="4" type="ORF">GYN02_07640</name>
</gene>
<dbReference type="EMBL" id="JAAEBW010000003">
    <property type="protein sequence ID" value="MBM1195049.1"/>
    <property type="molecule type" value="Genomic_DNA"/>
</dbReference>
<protein>
    <recommendedName>
        <fullName evidence="3">Teneurin-like YD-shell domain-containing protein</fullName>
    </recommendedName>
</protein>
<dbReference type="InterPro" id="IPR006530">
    <property type="entry name" value="YD"/>
</dbReference>
<dbReference type="NCBIfam" id="TIGR01643">
    <property type="entry name" value="YD_repeat_2x"/>
    <property type="match status" value="1"/>
</dbReference>
<dbReference type="Gene3D" id="2.180.10.10">
    <property type="entry name" value="RHS repeat-associated core"/>
    <property type="match status" value="1"/>
</dbReference>
<keyword evidence="2" id="KW-0812">Transmembrane</keyword>
<feature type="transmembrane region" description="Helical" evidence="2">
    <location>
        <begin position="1449"/>
        <end position="1471"/>
    </location>
</feature>
<evidence type="ECO:0000313" key="5">
    <source>
        <dbReference type="Proteomes" id="UP000809529"/>
    </source>
</evidence>
<reference evidence="4 5" key="1">
    <citation type="submission" date="2020-01" db="EMBL/GenBank/DDBJ databases">
        <title>Comparative genomics of meat spoilage bacteria.</title>
        <authorList>
            <person name="Hilgarth M."/>
            <person name="Vogel R.F."/>
        </authorList>
    </citation>
    <scope>NUCLEOTIDE SEQUENCE [LARGE SCALE GENOMIC DNA]</scope>
    <source>
        <strain evidence="4 5">TMW2.2077</strain>
    </source>
</reference>
<keyword evidence="2" id="KW-1133">Transmembrane helix</keyword>
<evidence type="ECO:0000313" key="4">
    <source>
        <dbReference type="EMBL" id="MBM1195049.1"/>
    </source>
</evidence>
<dbReference type="PANTHER" id="PTHR32305">
    <property type="match status" value="1"/>
</dbReference>
<dbReference type="PANTHER" id="PTHR32305:SF15">
    <property type="entry name" value="PROTEIN RHSA-RELATED"/>
    <property type="match status" value="1"/>
</dbReference>
<dbReference type="RefSeq" id="WP_203302543.1">
    <property type="nucleotide sequence ID" value="NZ_JAAEBW010000003.1"/>
</dbReference>
<name>A0ABS1ZF14_9PSED</name>
<dbReference type="InterPro" id="IPR056823">
    <property type="entry name" value="TEN-like_YD-shell"/>
</dbReference>
<keyword evidence="1" id="KW-0677">Repeat</keyword>
<dbReference type="InterPro" id="IPR022385">
    <property type="entry name" value="Rhs_assc_core"/>
</dbReference>
<dbReference type="Pfam" id="PF05593">
    <property type="entry name" value="RHS_repeat"/>
    <property type="match status" value="1"/>
</dbReference>
<sequence length="1663" mass="183964">MTHNIMGIDPCDAQNQAVFNVSAQKRTFVDQRTGLFEAYVPLPSVTGNAGCGPVVDMGLFYSPVVNNQAGLGDGWSFAFTTYDEGSSKLTLHTGEILSVKKNENLNVSGVWITWDEKEKTLSVLRKNGREEKLKAAGKSKIYVPETILDDTLNKLSVTWNITEQQLGNVTHYQIKLAGIKDSARELLRVNYTASQAKDYDTCAQVIFWPDSTEKMSFELRMKEHALKAVVAPEQTSATLSYFDHAKCGWLLTEITSFDGLRETVGYKDNGLKFDDNPKLTQLPCVELHTITPIGAGCERTVCAYKYERFNDKRYKTTLSYKAKDGSVVRTESYLYGADHNLLEEIVDHSGSSIKKEYTPESDGLLTTVTYQDKDGGSPRKETFFSAFDEMGCRSSKDGVINYLINDNGAALNSHEKYKDIGATIGYRCLAKKEAEPAHEEDYINKLCRGDIDKRVAISDFVGGYARAELTMVNKKLFKDTKSCVSFESSGVGNVGSDFNQIVLLKYHSYQKRLGRVGNKISRTLTMANAIGDIKKSAWLGQWFSYYGEEDFRCGRKKTVEQGTVSERGELAAPTEPAYTYEYSLSQTELTTTTKARWENDVRESSQTHSILSGRLLAETDADGNKSVYSYDDYGRLNKKTVCAQNETYKASTSFSYPTVSRLEITEPNGLTKAIEYDGRGNITQELQRFDNPKTQKIEWIPTLAINYDALGRTARIEKYDSAGTVQISEWCTIKYDNWGEECGRDYSNGTKEYYEYNPVKLSKVEGKAEAGDDRTLTLFNADMSIKSIEEYRLSRSNGTRTFSYNEAGKLTNEIVSGELGKVSISYAYDGIGRVLKETHAEYKKDEASACLEFTYHYTYAANWLSSEPLKIEIEADGKRLTLGERHIDGWGRVTTLSRGANTEAFTFKGASTVPFSRKIGDTTFTYEYIKELGNRLSTVKSSKGGTQTLTYSYNKHSSSSAVEDSVKLDYKHADEFKVSKQSHGNTKTGKGHALTSSCSIGGRLLSEVDAQGDESTFTYNELGQRVKTVSKEVVTQHVYNDKGQLKSETLTLTDKKTLPVAVEYEYDLSLREVSRHYKVSGSVLFTLATDYHLNGNLRGVELKQKDKVLASRGLEYDANSRVVKCSVKGAWMSKTPKNNKNVDSQTFTYDALGNVKTCISNVVGGNPCTSTYTYDTLSNSRLEKVDHAAHPDYPATATLQYDSEGRVTQDQNGKKYSYDGLGRLIKAGSSVYTYDPLNRFMGHGEGQNQRHIVYDGLQVRGEIDPTDTRTGRYLSPGSAACTVQRVRRSEVDRLLLEMRDFDGTVLVSYDLSADTMKHHAYSAYGEHFSEEKDSLLGFNGEFRDPNTDQYPLGQGYRWYAPDSMQFHAQDSLSPFGLGGPQAYGYCNGNPANLKDRTGHFSVNNRLYEAWGGNVPKPLGLGSSGPMIGTVLWAGLGVLAAIFSGGVSLLLHAALIAAAVVAMALAVTAVLIKDTNPALASILTWVSFGFTMAGGVGMLARKVSLLLAQLGRASAGMARKLMSNLKYSAWLGRSNVYKVPKLSVNDIGRPINRWNFLGNSGGASYESAMVNFAKNSTQVPVATMWLAPATATSNLASAGVKMSIMQRFWAQGLESLDLDDLNSVICGVTGVLGNSGYFDSERAAEINANINNLTWTPWTSAFSR</sequence>
<evidence type="ECO:0000256" key="2">
    <source>
        <dbReference type="SAM" id="Phobius"/>
    </source>
</evidence>
<accession>A0ABS1ZF14</accession>
<keyword evidence="5" id="KW-1185">Reference proteome</keyword>
<dbReference type="Proteomes" id="UP000809529">
    <property type="component" value="Unassembled WGS sequence"/>
</dbReference>
<comment type="caution">
    <text evidence="4">The sequence shown here is derived from an EMBL/GenBank/DDBJ whole genome shotgun (WGS) entry which is preliminary data.</text>
</comment>